<dbReference type="EMBL" id="AXCM01003530">
    <property type="status" value="NOT_ANNOTATED_CDS"/>
    <property type="molecule type" value="Genomic_DNA"/>
</dbReference>
<accession>A0A182MW27</accession>
<keyword evidence="3" id="KW-1185">Reference proteome</keyword>
<evidence type="ECO:0000313" key="2">
    <source>
        <dbReference type="EnsemblMetazoa" id="ACUA027670-PA"/>
    </source>
</evidence>
<feature type="transmembrane region" description="Helical" evidence="1">
    <location>
        <begin position="619"/>
        <end position="641"/>
    </location>
</feature>
<keyword evidence="1" id="KW-1133">Transmembrane helix</keyword>
<protein>
    <submittedName>
        <fullName evidence="2">Uncharacterized protein</fullName>
    </submittedName>
</protein>
<proteinExistence type="predicted"/>
<dbReference type="VEuPathDB" id="VectorBase:ACUA027670"/>
<dbReference type="EMBL" id="AXCM01003529">
    <property type="status" value="NOT_ANNOTATED_CDS"/>
    <property type="molecule type" value="Genomic_DNA"/>
</dbReference>
<sequence length="722" mass="81728">MKAIFPLLGNDATVSVGPPLVSSRWDTSISGTLPFASDAVHAHTYSFKHIPASTSASVAAFTDAHTFDRGLNTPTWAGEQFSLPGYGDTISFLGVFGLAVADRYFTEPFSFCGESKEESCCCRFWIVFSCFLFSSCSLAIFYKKKTTYLIDDIRSMLFVATLDNLLNRTERVLIRHTLLLQLVDDVFDQKVRHQSFIIFRVRVTVALYLLGRWLWHSTLALVLKDFLILRVQLDPCQFDAVGELIQQCLQILDVHFPRIVLLLQLLVHLQIAAHALFHTIAEQFADLRNRQNCVLFRAHQLLEHFVLFAHLLLQQAGGCMQRTENSLIFGHLLAQLVVGRFDLRLAAQNLLQLSLQQLHIAVRLFEPLHQDVDRGASRISVSSSSRDFAPGSSSTCSRRSSSAILFSLSLITSLEASQSVRRSRFSNSLCMISVSAIFWHLSNSFCQCIFSLASAAEIELWIESSSALTRSSFWMSAMRIFSSACSPIRSSSRCCSFSSRLMRSECSLTSLDFSSTKIDSHSLIFISFSSVMVAICASCFLHNAVSSWLSSLRMSFRMSSISNWRSFSSSCIPATMAFFSARAEVILTFDHVVIVLQHPMHNEQFIIPDLQLRLGVVHIAQLSFVVLMQVPNLLLVLFHLLQTTLRDVLQQLVRLRNARQFALKQHDLIVLFRQQTQALQFRALMFRPELLHLGLQLVILFPRFTERFLIYVDLVVELNDRR</sequence>
<dbReference type="EnsemblMetazoa" id="ACUA027670-RA">
    <property type="protein sequence ID" value="ACUA027670-PA"/>
    <property type="gene ID" value="ACUA027670"/>
</dbReference>
<evidence type="ECO:0000313" key="3">
    <source>
        <dbReference type="Proteomes" id="UP000075883"/>
    </source>
</evidence>
<name>A0A182MW27_9DIPT</name>
<reference evidence="2" key="2">
    <citation type="submission" date="2020-05" db="UniProtKB">
        <authorList>
            <consortium name="EnsemblMetazoa"/>
        </authorList>
    </citation>
    <scope>IDENTIFICATION</scope>
    <source>
        <strain evidence="2">A-37</strain>
    </source>
</reference>
<organism evidence="2 3">
    <name type="scientific">Anopheles culicifacies</name>
    <dbReference type="NCBI Taxonomy" id="139723"/>
    <lineage>
        <taxon>Eukaryota</taxon>
        <taxon>Metazoa</taxon>
        <taxon>Ecdysozoa</taxon>
        <taxon>Arthropoda</taxon>
        <taxon>Hexapoda</taxon>
        <taxon>Insecta</taxon>
        <taxon>Pterygota</taxon>
        <taxon>Neoptera</taxon>
        <taxon>Endopterygota</taxon>
        <taxon>Diptera</taxon>
        <taxon>Nematocera</taxon>
        <taxon>Culicoidea</taxon>
        <taxon>Culicidae</taxon>
        <taxon>Anophelinae</taxon>
        <taxon>Anopheles</taxon>
        <taxon>culicifacies species complex</taxon>
    </lineage>
</organism>
<dbReference type="Proteomes" id="UP000075883">
    <property type="component" value="Unassembled WGS sequence"/>
</dbReference>
<keyword evidence="1" id="KW-0812">Transmembrane</keyword>
<feature type="transmembrane region" description="Helical" evidence="1">
    <location>
        <begin position="523"/>
        <end position="545"/>
    </location>
</feature>
<reference evidence="3" key="1">
    <citation type="submission" date="2013-09" db="EMBL/GenBank/DDBJ databases">
        <title>The Genome Sequence of Anopheles culicifacies species A.</title>
        <authorList>
            <consortium name="The Broad Institute Genomics Platform"/>
            <person name="Neafsey D.E."/>
            <person name="Besansky N."/>
            <person name="Howell P."/>
            <person name="Walton C."/>
            <person name="Young S.K."/>
            <person name="Zeng Q."/>
            <person name="Gargeya S."/>
            <person name="Fitzgerald M."/>
            <person name="Haas B."/>
            <person name="Abouelleil A."/>
            <person name="Allen A.W."/>
            <person name="Alvarado L."/>
            <person name="Arachchi H.M."/>
            <person name="Berlin A.M."/>
            <person name="Chapman S.B."/>
            <person name="Gainer-Dewar J."/>
            <person name="Goldberg J."/>
            <person name="Griggs A."/>
            <person name="Gujja S."/>
            <person name="Hansen M."/>
            <person name="Howarth C."/>
            <person name="Imamovic A."/>
            <person name="Ireland A."/>
            <person name="Larimer J."/>
            <person name="McCowan C."/>
            <person name="Murphy C."/>
            <person name="Pearson M."/>
            <person name="Poon T.W."/>
            <person name="Priest M."/>
            <person name="Roberts A."/>
            <person name="Saif S."/>
            <person name="Shea T."/>
            <person name="Sisk P."/>
            <person name="Sykes S."/>
            <person name="Wortman J."/>
            <person name="Nusbaum C."/>
            <person name="Birren B."/>
        </authorList>
    </citation>
    <scope>NUCLEOTIDE SEQUENCE [LARGE SCALE GENOMIC DNA]</scope>
    <source>
        <strain evidence="3">A-37</strain>
    </source>
</reference>
<dbReference type="AlphaFoldDB" id="A0A182MW27"/>
<keyword evidence="1" id="KW-0472">Membrane</keyword>
<evidence type="ECO:0000256" key="1">
    <source>
        <dbReference type="SAM" id="Phobius"/>
    </source>
</evidence>